<gene>
    <name evidence="9" type="ORF">CMQ_5157</name>
</gene>
<dbReference type="PANTHER" id="PTHR43808">
    <property type="entry name" value="ACETYLORNITHINE DEACETYLASE"/>
    <property type="match status" value="1"/>
</dbReference>
<name>F0XBC3_GROCL</name>
<dbReference type="InterPro" id="IPR050072">
    <property type="entry name" value="Peptidase_M20A"/>
</dbReference>
<dbReference type="Pfam" id="PF04082">
    <property type="entry name" value="Fungal_trans"/>
    <property type="match status" value="1"/>
</dbReference>
<dbReference type="InterPro" id="IPR011650">
    <property type="entry name" value="Peptidase_M20_dimer"/>
</dbReference>
<dbReference type="SUPFAM" id="SSF53187">
    <property type="entry name" value="Zn-dependent exopeptidases"/>
    <property type="match status" value="1"/>
</dbReference>
<keyword evidence="3" id="KW-0479">Metal-binding</keyword>
<evidence type="ECO:0000256" key="7">
    <source>
        <dbReference type="SAM" id="MobiDB-lite"/>
    </source>
</evidence>
<proteinExistence type="inferred from homology"/>
<dbReference type="CDD" id="cd12148">
    <property type="entry name" value="fungal_TF_MHR"/>
    <property type="match status" value="1"/>
</dbReference>
<evidence type="ECO:0000256" key="6">
    <source>
        <dbReference type="ARBA" id="ARBA00023242"/>
    </source>
</evidence>
<dbReference type="Proteomes" id="UP000007796">
    <property type="component" value="Unassembled WGS sequence"/>
</dbReference>
<dbReference type="InterPro" id="IPR002933">
    <property type="entry name" value="Peptidase_M20"/>
</dbReference>
<dbReference type="InterPro" id="IPR007219">
    <property type="entry name" value="XnlR_reg_dom"/>
</dbReference>
<dbReference type="Pfam" id="PF07687">
    <property type="entry name" value="M20_dimer"/>
    <property type="match status" value="1"/>
</dbReference>
<keyword evidence="4" id="KW-0378">Hydrolase</keyword>
<sequence>MHNALYNGTYRPEFYIKIIMDDAAAETDHVGGCPNSPGCSMTARRAVSFWNDFIPGYNGPTANNVFEQKIDHLEERLDVAIGLLEQLTKTMSSQSSTVQIASPGALNHDTDGATVVEGDSSLGAHSAFASNFVNSFITSGSPAAPSLDMRQTLDVLSRIVTTLKRPKAASEMTYPLSLEPRVQLPKRDRLPPIDRAMALVSGACNETHKHLHLTMQCYNALTMNDFPLMCHHAYFSPTPSEYDYIVVLSGLSALFWMHAHTVSAEEKEEYLRYDHMCHVHLETALSSLPLHLPARPDVIAALLMGTYYAIEISKPSLSWILTCKASELCQTLGYNNAATMHEDAPEKVQHKLILFWATYNLEKSLSLRLGRPSTIPQWSITVPIPSSITGSGEESWGFAYFVLYIEAARCQGDIYEMLYSPDAVTRPADVRQDRVQYLATEIQRLEVNSQKFNEKWYAIVSAAIGKDILDFNNYSDEVLRSSLLTLIYRADPRPIGSLTTFSAECLHAARTTLKRHQLCMSVVGKNQEMFFPLYVYWILLFSPFIPFIVLFCQVIETQDESDLVQMQAFVYSIQSATALSSEAGKMHLLFQALYNVASHYVEMSRTQMQAGQGLDYTQASVQMNDYLAALGFSNMASRVGGSDAQPAEEQPVPGDHTSTVGSVPPQDGGEMGWMMGGWLHDNQAMVELMQFSDYIAEKQRTVPTFESDQKPLRSGKPSLAPFSSASLVELHKSLVEISSITRTEGDVAAFLQPYLEAHGFTVELQPITAGRYNVLAYLYERRGNTVWGRGTVDDKGSVASQVVSVSALIAAGRITEGDVALLLDVGEEKGGDGIRAANELGLSWEAAVFGEPTELKLAAGHKGGLGFNLTAKGIAGHSGYPELGINAINLLVRGLAALEALELPGSARFGNSTLNVGTIGGGVAANVIPEDAYATVSVRVAVEAPEVLRRLIEAAMLAAVPELQLDFRYGVGPVAIDHDIDGFESIILNYGTDIPGLYGDHKRYLYGSGTILYAHSDQEHIRISELEEAVRGYQTIITELLSR</sequence>
<dbReference type="GO" id="GO:0016787">
    <property type="term" value="F:hydrolase activity"/>
    <property type="evidence" value="ECO:0007669"/>
    <property type="project" value="UniProtKB-KW"/>
</dbReference>
<feature type="region of interest" description="Disordered" evidence="7">
    <location>
        <begin position="639"/>
        <end position="660"/>
    </location>
</feature>
<evidence type="ECO:0000313" key="10">
    <source>
        <dbReference type="Proteomes" id="UP000007796"/>
    </source>
</evidence>
<dbReference type="GeneID" id="25978448"/>
<dbReference type="GO" id="GO:0008270">
    <property type="term" value="F:zinc ion binding"/>
    <property type="evidence" value="ECO:0007669"/>
    <property type="project" value="InterPro"/>
</dbReference>
<accession>F0XBC3</accession>
<dbReference type="Pfam" id="PF01546">
    <property type="entry name" value="Peptidase_M20"/>
    <property type="match status" value="1"/>
</dbReference>
<dbReference type="eggNOG" id="KOG2275">
    <property type="taxonomic scope" value="Eukaryota"/>
</dbReference>
<evidence type="ECO:0000256" key="3">
    <source>
        <dbReference type="ARBA" id="ARBA00022723"/>
    </source>
</evidence>
<dbReference type="InterPro" id="IPR036264">
    <property type="entry name" value="Bact_exopeptidase_dim_dom"/>
</dbReference>
<comment type="cofactor">
    <cofactor evidence="1">
        <name>Zn(2+)</name>
        <dbReference type="ChEBI" id="CHEBI:29105"/>
    </cofactor>
</comment>
<dbReference type="InParanoid" id="F0XBC3"/>
<dbReference type="GO" id="GO:0006351">
    <property type="term" value="P:DNA-templated transcription"/>
    <property type="evidence" value="ECO:0007669"/>
    <property type="project" value="InterPro"/>
</dbReference>
<evidence type="ECO:0000256" key="4">
    <source>
        <dbReference type="ARBA" id="ARBA00022801"/>
    </source>
</evidence>
<dbReference type="HOGENOM" id="CLU_292219_0_0_1"/>
<evidence type="ECO:0000256" key="2">
    <source>
        <dbReference type="ARBA" id="ARBA00006247"/>
    </source>
</evidence>
<dbReference type="GO" id="GO:0003677">
    <property type="term" value="F:DNA binding"/>
    <property type="evidence" value="ECO:0007669"/>
    <property type="project" value="InterPro"/>
</dbReference>
<dbReference type="PROSITE" id="PS00759">
    <property type="entry name" value="ARGE_DAPE_CPG2_2"/>
    <property type="match status" value="1"/>
</dbReference>
<dbReference type="STRING" id="655863.F0XBC3"/>
<evidence type="ECO:0000256" key="5">
    <source>
        <dbReference type="ARBA" id="ARBA00022833"/>
    </source>
</evidence>
<dbReference type="OrthoDB" id="103819at2759"/>
<keyword evidence="6" id="KW-0539">Nucleus</keyword>
<evidence type="ECO:0000256" key="1">
    <source>
        <dbReference type="ARBA" id="ARBA00001947"/>
    </source>
</evidence>
<dbReference type="AlphaFoldDB" id="F0XBC3"/>
<dbReference type="SUPFAM" id="SSF55031">
    <property type="entry name" value="Bacterial exopeptidase dimerisation domain"/>
    <property type="match status" value="1"/>
</dbReference>
<evidence type="ECO:0000259" key="8">
    <source>
        <dbReference type="SMART" id="SM00906"/>
    </source>
</evidence>
<dbReference type="SMART" id="SM00906">
    <property type="entry name" value="Fungal_trans"/>
    <property type="match status" value="1"/>
</dbReference>
<dbReference type="InterPro" id="IPR001261">
    <property type="entry name" value="ArgE/DapE_CS"/>
</dbReference>
<dbReference type="PANTHER" id="PTHR43808:SF8">
    <property type="entry name" value="PEPTIDASE M20 DIMERISATION DOMAIN-CONTAINING PROTEIN"/>
    <property type="match status" value="1"/>
</dbReference>
<organism evidence="10">
    <name type="scientific">Grosmannia clavigera (strain kw1407 / UAMH 11150)</name>
    <name type="common">Blue stain fungus</name>
    <name type="synonym">Graphiocladiella clavigera</name>
    <dbReference type="NCBI Taxonomy" id="655863"/>
    <lineage>
        <taxon>Eukaryota</taxon>
        <taxon>Fungi</taxon>
        <taxon>Dikarya</taxon>
        <taxon>Ascomycota</taxon>
        <taxon>Pezizomycotina</taxon>
        <taxon>Sordariomycetes</taxon>
        <taxon>Sordariomycetidae</taxon>
        <taxon>Ophiostomatales</taxon>
        <taxon>Ophiostomataceae</taxon>
        <taxon>Leptographium</taxon>
    </lineage>
</organism>
<dbReference type="Gene3D" id="3.40.630.10">
    <property type="entry name" value="Zn peptidases"/>
    <property type="match status" value="2"/>
</dbReference>
<keyword evidence="10" id="KW-1185">Reference proteome</keyword>
<evidence type="ECO:0000313" key="9">
    <source>
        <dbReference type="EMBL" id="EFX04895.1"/>
    </source>
</evidence>
<dbReference type="RefSeq" id="XP_014174377.1">
    <property type="nucleotide sequence ID" value="XM_014318902.1"/>
</dbReference>
<feature type="domain" description="Xylanolytic transcriptional activator regulatory" evidence="8">
    <location>
        <begin position="318"/>
        <end position="391"/>
    </location>
</feature>
<protein>
    <submittedName>
        <fullName evidence="9">C6 zinc finger domain containing protein</fullName>
    </submittedName>
</protein>
<reference evidence="9 10" key="1">
    <citation type="journal article" date="2011" name="Proc. Natl. Acad. Sci. U.S.A.">
        <title>Genome and transcriptome analyses of the mountain pine beetle-fungal symbiont Grosmannia clavigera, a lodgepole pine pathogen.</title>
        <authorList>
            <person name="DiGuistini S."/>
            <person name="Wang Y."/>
            <person name="Liao N.Y."/>
            <person name="Taylor G."/>
            <person name="Tanguay P."/>
            <person name="Feau N."/>
            <person name="Henrissat B."/>
            <person name="Chan S.K."/>
            <person name="Hesse-Orce U."/>
            <person name="Alamouti S.M."/>
            <person name="Tsui C.K.M."/>
            <person name="Docking R.T."/>
            <person name="Levasseur A."/>
            <person name="Haridas S."/>
            <person name="Robertson G."/>
            <person name="Birol I."/>
            <person name="Holt R.A."/>
            <person name="Marra M.A."/>
            <person name="Hamelin R.C."/>
            <person name="Hirst M."/>
            <person name="Jones S.J.M."/>
            <person name="Bohlmann J."/>
            <person name="Breuil C."/>
        </authorList>
    </citation>
    <scope>NUCLEOTIDE SEQUENCE [LARGE SCALE GENOMIC DNA]</scope>
    <source>
        <strain evidence="10">kw1407 / UAMH 11150</strain>
    </source>
</reference>
<comment type="similarity">
    <text evidence="2">Belongs to the peptidase M20A family.</text>
</comment>
<dbReference type="EMBL" id="GL629756">
    <property type="protein sequence ID" value="EFX04895.1"/>
    <property type="molecule type" value="Genomic_DNA"/>
</dbReference>
<keyword evidence="5" id="KW-0862">Zinc</keyword>
<dbReference type="Gene3D" id="3.30.70.360">
    <property type="match status" value="1"/>
</dbReference>